<dbReference type="NCBIfam" id="TIGR01589">
    <property type="entry name" value="A_thal_3526"/>
    <property type="match status" value="1"/>
</dbReference>
<gene>
    <name evidence="2" type="ORF">ZIOFF_055240</name>
</gene>
<keyword evidence="1" id="KW-1133">Transmembrane helix</keyword>
<evidence type="ECO:0000313" key="3">
    <source>
        <dbReference type="Proteomes" id="UP000734854"/>
    </source>
</evidence>
<keyword evidence="1" id="KW-0472">Membrane</keyword>
<sequence>MRTIYFLDHYASSSLIISSAGLHLSFLHCFLFYTTHHHPYQRSISNMFPPAAAAAAFRHRSEPPSFYRSRAARCIRLVQHLIERCLTFHLDREDCARVLAKRANIQPVVTNAVWDGLQRENPGFFDFYYEDLGRRRLMRRNRIAMLRHSVIRRKMIPVRNHLLFF</sequence>
<dbReference type="AlphaFoldDB" id="A0A8J5FF86"/>
<name>A0A8J5FF86_ZINOF</name>
<reference evidence="2 3" key="1">
    <citation type="submission" date="2020-08" db="EMBL/GenBank/DDBJ databases">
        <title>Plant Genome Project.</title>
        <authorList>
            <person name="Zhang R.-G."/>
        </authorList>
    </citation>
    <scope>NUCLEOTIDE SEQUENCE [LARGE SCALE GENOMIC DNA]</scope>
    <source>
        <tissue evidence="2">Rhizome</tissue>
    </source>
</reference>
<keyword evidence="1" id="KW-0812">Transmembrane</keyword>
<keyword evidence="3" id="KW-1185">Reference proteome</keyword>
<evidence type="ECO:0000256" key="1">
    <source>
        <dbReference type="SAM" id="Phobius"/>
    </source>
</evidence>
<protein>
    <submittedName>
        <fullName evidence="2">Uncharacterized protein</fullName>
    </submittedName>
</protein>
<accession>A0A8J5FF86</accession>
<comment type="caution">
    <text evidence="2">The sequence shown here is derived from an EMBL/GenBank/DDBJ whole genome shotgun (WGS) entry which is preliminary data.</text>
</comment>
<proteinExistence type="predicted"/>
<dbReference type="PANTHER" id="PTHR31871">
    <property type="entry name" value="OS02G0137100 PROTEIN"/>
    <property type="match status" value="1"/>
</dbReference>
<dbReference type="InterPro" id="IPR006476">
    <property type="entry name" value="CHP01589_pln"/>
</dbReference>
<dbReference type="PANTHER" id="PTHR31871:SF61">
    <property type="entry name" value="OS06G0705300 PROTEIN"/>
    <property type="match status" value="1"/>
</dbReference>
<dbReference type="Pfam" id="PF09713">
    <property type="entry name" value="A_thal_3526"/>
    <property type="match status" value="1"/>
</dbReference>
<organism evidence="2 3">
    <name type="scientific">Zingiber officinale</name>
    <name type="common">Ginger</name>
    <name type="synonym">Amomum zingiber</name>
    <dbReference type="NCBI Taxonomy" id="94328"/>
    <lineage>
        <taxon>Eukaryota</taxon>
        <taxon>Viridiplantae</taxon>
        <taxon>Streptophyta</taxon>
        <taxon>Embryophyta</taxon>
        <taxon>Tracheophyta</taxon>
        <taxon>Spermatophyta</taxon>
        <taxon>Magnoliopsida</taxon>
        <taxon>Liliopsida</taxon>
        <taxon>Zingiberales</taxon>
        <taxon>Zingiberaceae</taxon>
        <taxon>Zingiber</taxon>
    </lineage>
</organism>
<dbReference type="EMBL" id="JACMSC010000015">
    <property type="protein sequence ID" value="KAG6486661.1"/>
    <property type="molecule type" value="Genomic_DNA"/>
</dbReference>
<dbReference type="Proteomes" id="UP000734854">
    <property type="component" value="Unassembled WGS sequence"/>
</dbReference>
<feature type="transmembrane region" description="Helical" evidence="1">
    <location>
        <begin position="12"/>
        <end position="33"/>
    </location>
</feature>
<evidence type="ECO:0000313" key="2">
    <source>
        <dbReference type="EMBL" id="KAG6486661.1"/>
    </source>
</evidence>